<dbReference type="InterPro" id="IPR043718">
    <property type="entry name" value="DUF5659"/>
</dbReference>
<protein>
    <recommendedName>
        <fullName evidence="1">DUF5659 domain-containing protein</fullName>
    </recommendedName>
</protein>
<dbReference type="AlphaFoldDB" id="A0A1F5JNE3"/>
<reference evidence="2 3" key="1">
    <citation type="journal article" date="2016" name="Nat. Commun.">
        <title>Thousands of microbial genomes shed light on interconnected biogeochemical processes in an aquifer system.</title>
        <authorList>
            <person name="Anantharaman K."/>
            <person name="Brown C.T."/>
            <person name="Hug L.A."/>
            <person name="Sharon I."/>
            <person name="Castelle C.J."/>
            <person name="Probst A.J."/>
            <person name="Thomas B.C."/>
            <person name="Singh A."/>
            <person name="Wilkins M.J."/>
            <person name="Karaoz U."/>
            <person name="Brodie E.L."/>
            <person name="Williams K.H."/>
            <person name="Hubbard S.S."/>
            <person name="Banfield J.F."/>
        </authorList>
    </citation>
    <scope>NUCLEOTIDE SEQUENCE [LARGE SCALE GENOMIC DNA]</scope>
</reference>
<proteinExistence type="predicted"/>
<sequence>MDKNSTHNQDERYAKVSSLYTACFLFTKGFELVNVDKLSDKRKAIFMFVNSLELELALRNFNFSKEDSSEVLVDPRKFITAIKQLKNALYQDTF</sequence>
<dbReference type="Pfam" id="PF18903">
    <property type="entry name" value="DUF5659"/>
    <property type="match status" value="1"/>
</dbReference>
<gene>
    <name evidence="2" type="ORF">A3C59_02470</name>
</gene>
<dbReference type="STRING" id="1797768.A3C59_02470"/>
<evidence type="ECO:0000259" key="1">
    <source>
        <dbReference type="Pfam" id="PF18903"/>
    </source>
</evidence>
<evidence type="ECO:0000313" key="3">
    <source>
        <dbReference type="Proteomes" id="UP000176902"/>
    </source>
</evidence>
<dbReference type="EMBL" id="MFCV01000049">
    <property type="protein sequence ID" value="OGE29960.1"/>
    <property type="molecule type" value="Genomic_DNA"/>
</dbReference>
<organism evidence="2 3">
    <name type="scientific">Candidatus Daviesbacteria bacterium RIFCSPHIGHO2_02_FULL_36_13</name>
    <dbReference type="NCBI Taxonomy" id="1797768"/>
    <lineage>
        <taxon>Bacteria</taxon>
        <taxon>Candidatus Daviesiibacteriota</taxon>
    </lineage>
</organism>
<evidence type="ECO:0000313" key="2">
    <source>
        <dbReference type="EMBL" id="OGE29960.1"/>
    </source>
</evidence>
<accession>A0A1F5JNE3</accession>
<comment type="caution">
    <text evidence="2">The sequence shown here is derived from an EMBL/GenBank/DDBJ whole genome shotgun (WGS) entry which is preliminary data.</text>
</comment>
<dbReference type="Proteomes" id="UP000176902">
    <property type="component" value="Unassembled WGS sequence"/>
</dbReference>
<name>A0A1F5JNE3_9BACT</name>
<feature type="domain" description="DUF5659" evidence="1">
    <location>
        <begin position="12"/>
        <end position="90"/>
    </location>
</feature>